<dbReference type="InterPro" id="IPR003661">
    <property type="entry name" value="HisK_dim/P_dom"/>
</dbReference>
<keyword evidence="6 11" id="KW-0812">Transmembrane</keyword>
<reference evidence="14" key="1">
    <citation type="journal article" date="2019" name="Int. J. Syst. Evol. Microbiol.">
        <title>The Global Catalogue of Microorganisms (GCM) 10K type strain sequencing project: providing services to taxonomists for standard genome sequencing and annotation.</title>
        <authorList>
            <consortium name="The Broad Institute Genomics Platform"/>
            <consortium name="The Broad Institute Genome Sequencing Center for Infectious Disease"/>
            <person name="Wu L."/>
            <person name="Ma J."/>
        </authorList>
    </citation>
    <scope>NUCLEOTIDE SEQUENCE [LARGE SCALE GENOMIC DNA]</scope>
    <source>
        <strain evidence="14">CCUG 53816</strain>
    </source>
</reference>
<feature type="transmembrane region" description="Helical" evidence="11">
    <location>
        <begin position="15"/>
        <end position="36"/>
    </location>
</feature>
<keyword evidence="9" id="KW-0902">Two-component regulatory system</keyword>
<dbReference type="Gene3D" id="3.30.565.10">
    <property type="entry name" value="Histidine kinase-like ATPase, C-terminal domain"/>
    <property type="match status" value="1"/>
</dbReference>
<evidence type="ECO:0000256" key="4">
    <source>
        <dbReference type="ARBA" id="ARBA00022553"/>
    </source>
</evidence>
<feature type="transmembrane region" description="Helical" evidence="11">
    <location>
        <begin position="154"/>
        <end position="177"/>
    </location>
</feature>
<evidence type="ECO:0000256" key="5">
    <source>
        <dbReference type="ARBA" id="ARBA00022679"/>
    </source>
</evidence>
<dbReference type="CDD" id="cd00082">
    <property type="entry name" value="HisKA"/>
    <property type="match status" value="1"/>
</dbReference>
<dbReference type="GO" id="GO:0016301">
    <property type="term" value="F:kinase activity"/>
    <property type="evidence" value="ECO:0007669"/>
    <property type="project" value="UniProtKB-KW"/>
</dbReference>
<dbReference type="SUPFAM" id="SSF47384">
    <property type="entry name" value="Homodimeric domain of signal transducing histidine kinase"/>
    <property type="match status" value="1"/>
</dbReference>
<evidence type="ECO:0000256" key="11">
    <source>
        <dbReference type="SAM" id="Phobius"/>
    </source>
</evidence>
<evidence type="ECO:0000256" key="8">
    <source>
        <dbReference type="ARBA" id="ARBA00022989"/>
    </source>
</evidence>
<name>A0ABV7ZIT7_9HELI</name>
<dbReference type="EC" id="2.7.13.3" evidence="3"/>
<evidence type="ECO:0000259" key="12">
    <source>
        <dbReference type="PROSITE" id="PS50109"/>
    </source>
</evidence>
<keyword evidence="14" id="KW-1185">Reference proteome</keyword>
<dbReference type="InterPro" id="IPR003594">
    <property type="entry name" value="HATPase_dom"/>
</dbReference>
<evidence type="ECO:0000256" key="1">
    <source>
        <dbReference type="ARBA" id="ARBA00000085"/>
    </source>
</evidence>
<sequence length="393" mass="44582">MKLNAYQRQSLRRFLGLYLGSSFLLMGVIALLFFIYEKNALLQSIQQHMQLQANNLAQDIVLEHMEATPNPFERLALKHNTLAFVLLDAHNKVLYKHEFLGGSSFVFFGKTGNLPLFLEKDDGFYLVDNKTFGHLGVITLILQHPRPPHLFAPLWRSILVVLLGACVCVGLIAYWLARLFLKPINDEVVRLDRFSKDIAHELNTPIAALLMSAKSLARHTPQALGILVSARRIFYLHHQLAYLFMQDLRHDEPSLLDLQTLVSQQISAFSDMARFYQIQLTHNLQPKIFKALEEDMVTLVSNLLVNAIKYTPPKGSIHVHLQDDLSISNTGQALSPQSIEYLSMRYTRGAHAQKGYGIGLDLVKNICMRYKLNLEISTQGNCNIFSVIFPIDA</sequence>
<evidence type="ECO:0000256" key="3">
    <source>
        <dbReference type="ARBA" id="ARBA00012438"/>
    </source>
</evidence>
<keyword evidence="4" id="KW-0597">Phosphoprotein</keyword>
<comment type="subcellular location">
    <subcellularLocation>
        <location evidence="2">Membrane</location>
        <topology evidence="2">Multi-pass membrane protein</topology>
    </subcellularLocation>
</comment>
<comment type="catalytic activity">
    <reaction evidence="1">
        <text>ATP + protein L-histidine = ADP + protein N-phospho-L-histidine.</text>
        <dbReference type="EC" id="2.7.13.3"/>
    </reaction>
</comment>
<evidence type="ECO:0000313" key="13">
    <source>
        <dbReference type="EMBL" id="MFC3848493.1"/>
    </source>
</evidence>
<dbReference type="PANTHER" id="PTHR45436">
    <property type="entry name" value="SENSOR HISTIDINE KINASE YKOH"/>
    <property type="match status" value="1"/>
</dbReference>
<evidence type="ECO:0000256" key="6">
    <source>
        <dbReference type="ARBA" id="ARBA00022692"/>
    </source>
</evidence>
<evidence type="ECO:0000256" key="10">
    <source>
        <dbReference type="ARBA" id="ARBA00023136"/>
    </source>
</evidence>
<dbReference type="InterPro" id="IPR005467">
    <property type="entry name" value="His_kinase_dom"/>
</dbReference>
<dbReference type="SUPFAM" id="SSF55874">
    <property type="entry name" value="ATPase domain of HSP90 chaperone/DNA topoisomerase II/histidine kinase"/>
    <property type="match status" value="1"/>
</dbReference>
<dbReference type="InterPro" id="IPR050428">
    <property type="entry name" value="TCS_sensor_his_kinase"/>
</dbReference>
<proteinExistence type="predicted"/>
<dbReference type="InterPro" id="IPR036097">
    <property type="entry name" value="HisK_dim/P_sf"/>
</dbReference>
<dbReference type="Pfam" id="PF02518">
    <property type="entry name" value="HATPase_c"/>
    <property type="match status" value="1"/>
</dbReference>
<evidence type="ECO:0000256" key="7">
    <source>
        <dbReference type="ARBA" id="ARBA00022777"/>
    </source>
</evidence>
<organism evidence="13 14">
    <name type="scientific">Helicobacter baculiformis</name>
    <dbReference type="NCBI Taxonomy" id="427351"/>
    <lineage>
        <taxon>Bacteria</taxon>
        <taxon>Pseudomonadati</taxon>
        <taxon>Campylobacterota</taxon>
        <taxon>Epsilonproteobacteria</taxon>
        <taxon>Campylobacterales</taxon>
        <taxon>Helicobacteraceae</taxon>
        <taxon>Helicobacter</taxon>
    </lineage>
</organism>
<keyword evidence="10 11" id="KW-0472">Membrane</keyword>
<comment type="caution">
    <text evidence="13">The sequence shown here is derived from an EMBL/GenBank/DDBJ whole genome shotgun (WGS) entry which is preliminary data.</text>
</comment>
<dbReference type="RefSeq" id="WP_104752828.1">
    <property type="nucleotide sequence ID" value="NZ_FZMF01000051.1"/>
</dbReference>
<evidence type="ECO:0000313" key="14">
    <source>
        <dbReference type="Proteomes" id="UP001595783"/>
    </source>
</evidence>
<evidence type="ECO:0000256" key="9">
    <source>
        <dbReference type="ARBA" id="ARBA00023012"/>
    </source>
</evidence>
<keyword evidence="7 13" id="KW-0418">Kinase</keyword>
<dbReference type="InterPro" id="IPR036890">
    <property type="entry name" value="HATPase_C_sf"/>
</dbReference>
<dbReference type="PROSITE" id="PS50109">
    <property type="entry name" value="HIS_KIN"/>
    <property type="match status" value="1"/>
</dbReference>
<gene>
    <name evidence="13" type="ORF">ACFOPX_08230</name>
</gene>
<keyword evidence="5" id="KW-0808">Transferase</keyword>
<protein>
    <recommendedName>
        <fullName evidence="3">histidine kinase</fullName>
        <ecNumber evidence="3">2.7.13.3</ecNumber>
    </recommendedName>
</protein>
<feature type="domain" description="Histidine kinase" evidence="12">
    <location>
        <begin position="197"/>
        <end position="393"/>
    </location>
</feature>
<keyword evidence="8 11" id="KW-1133">Transmembrane helix</keyword>
<evidence type="ECO:0000256" key="2">
    <source>
        <dbReference type="ARBA" id="ARBA00004141"/>
    </source>
</evidence>
<dbReference type="EMBL" id="JBHRZO010000057">
    <property type="protein sequence ID" value="MFC3848493.1"/>
    <property type="molecule type" value="Genomic_DNA"/>
</dbReference>
<dbReference type="SMART" id="SM00387">
    <property type="entry name" value="HATPase_c"/>
    <property type="match status" value="1"/>
</dbReference>
<dbReference type="PANTHER" id="PTHR45436:SF15">
    <property type="entry name" value="SENSOR HISTIDINE KINASE CUSS"/>
    <property type="match status" value="1"/>
</dbReference>
<accession>A0ABV7ZIT7</accession>
<dbReference type="Proteomes" id="UP001595783">
    <property type="component" value="Unassembled WGS sequence"/>
</dbReference>